<proteinExistence type="predicted"/>
<protein>
    <submittedName>
        <fullName evidence="2">PA14 domain protein</fullName>
    </submittedName>
</protein>
<gene>
    <name evidence="2" type="ordered locus">Acid_5248</name>
</gene>
<dbReference type="STRING" id="234267.Acid_5248"/>
<dbReference type="HOGENOM" id="CLU_1336786_0_0_0"/>
<dbReference type="PROSITE" id="PS51820">
    <property type="entry name" value="PA14"/>
    <property type="match status" value="1"/>
</dbReference>
<dbReference type="Gene3D" id="3.90.182.10">
    <property type="entry name" value="Toxin - Anthrax Protective Antigen,domain 1"/>
    <property type="match status" value="1"/>
</dbReference>
<organism evidence="2">
    <name type="scientific">Solibacter usitatus (strain Ellin6076)</name>
    <dbReference type="NCBI Taxonomy" id="234267"/>
    <lineage>
        <taxon>Bacteria</taxon>
        <taxon>Pseudomonadati</taxon>
        <taxon>Acidobacteriota</taxon>
        <taxon>Terriglobia</taxon>
        <taxon>Bryobacterales</taxon>
        <taxon>Solibacteraceae</taxon>
        <taxon>Candidatus Solibacter</taxon>
    </lineage>
</organism>
<feature type="domain" description="PA14" evidence="1">
    <location>
        <begin position="22"/>
        <end position="177"/>
    </location>
</feature>
<dbReference type="SMART" id="SM00758">
    <property type="entry name" value="PA14"/>
    <property type="match status" value="1"/>
</dbReference>
<evidence type="ECO:0000313" key="2">
    <source>
        <dbReference type="EMBL" id="ABJ86201.1"/>
    </source>
</evidence>
<dbReference type="eggNOG" id="COG2885">
    <property type="taxonomic scope" value="Bacteria"/>
</dbReference>
<dbReference type="EMBL" id="CP000473">
    <property type="protein sequence ID" value="ABJ86201.1"/>
    <property type="molecule type" value="Genomic_DNA"/>
</dbReference>
<dbReference type="KEGG" id="sus:Acid_5248"/>
<sequence>MLPLASLWSQDQPAYTFGTTVVDSSGLQGRVFQLEPNTQKLPKLSRLKPVATIYTTSLNVWPQHFAQGFPNIDDLFEWFAIEYTGRFWIEKEGQYRFSLLADDGARLEVNNKLVIDNDGVHRAAAISAAATLSRGVHEIKVEYFQGPRYTVALVLAIGIPGEHWRIFDMRDFKPPLDPALWVKGKISDIKRQTMP</sequence>
<dbReference type="AlphaFoldDB" id="Q01VW4"/>
<dbReference type="InParanoid" id="Q01VW4"/>
<name>Q01VW4_SOLUE</name>
<evidence type="ECO:0000259" key="1">
    <source>
        <dbReference type="PROSITE" id="PS51820"/>
    </source>
</evidence>
<accession>Q01VW4</accession>
<dbReference type="SUPFAM" id="SSF56988">
    <property type="entry name" value="Anthrax protective antigen"/>
    <property type="match status" value="1"/>
</dbReference>
<dbReference type="InterPro" id="IPR011658">
    <property type="entry name" value="PA14_dom"/>
</dbReference>
<reference evidence="2" key="1">
    <citation type="submission" date="2006-10" db="EMBL/GenBank/DDBJ databases">
        <title>Complete sequence of Solibacter usitatus Ellin6076.</title>
        <authorList>
            <consortium name="US DOE Joint Genome Institute"/>
            <person name="Copeland A."/>
            <person name="Lucas S."/>
            <person name="Lapidus A."/>
            <person name="Barry K."/>
            <person name="Detter J.C."/>
            <person name="Glavina del Rio T."/>
            <person name="Hammon N."/>
            <person name="Israni S."/>
            <person name="Dalin E."/>
            <person name="Tice H."/>
            <person name="Pitluck S."/>
            <person name="Thompson L.S."/>
            <person name="Brettin T."/>
            <person name="Bruce D."/>
            <person name="Han C."/>
            <person name="Tapia R."/>
            <person name="Gilna P."/>
            <person name="Schmutz J."/>
            <person name="Larimer F."/>
            <person name="Land M."/>
            <person name="Hauser L."/>
            <person name="Kyrpides N."/>
            <person name="Mikhailova N."/>
            <person name="Janssen P.H."/>
            <person name="Kuske C.R."/>
            <person name="Richardson P."/>
        </authorList>
    </citation>
    <scope>NUCLEOTIDE SEQUENCE</scope>
    <source>
        <strain evidence="2">Ellin6076</strain>
    </source>
</reference>
<dbReference type="Pfam" id="PF07691">
    <property type="entry name" value="PA14"/>
    <property type="match status" value="1"/>
</dbReference>
<dbReference type="InterPro" id="IPR037524">
    <property type="entry name" value="PA14/GLEYA"/>
</dbReference>